<sequence length="120" mass="14288">MKILGLRIYNSSYWARMGVVVFEGFLILPIYIIASKYILGCDAFISEDNNLKIGFAIFGLTLLGFNYYYYSVDRINKLRHRFKERRVWGVIKLLLMFIFFFFWVLKAGNIIRLFFDIPQC</sequence>
<proteinExistence type="predicted"/>
<evidence type="ECO:0000313" key="3">
    <source>
        <dbReference type="Proteomes" id="UP000614216"/>
    </source>
</evidence>
<protein>
    <submittedName>
        <fullName evidence="2">Uncharacterized protein</fullName>
    </submittedName>
</protein>
<feature type="transmembrane region" description="Helical" evidence="1">
    <location>
        <begin position="93"/>
        <end position="115"/>
    </location>
</feature>
<evidence type="ECO:0000313" key="2">
    <source>
        <dbReference type="EMBL" id="MBL6447477.1"/>
    </source>
</evidence>
<keyword evidence="1" id="KW-1133">Transmembrane helix</keyword>
<name>A0A937FZ29_9BACT</name>
<keyword evidence="3" id="KW-1185">Reference proteome</keyword>
<dbReference type="AlphaFoldDB" id="A0A937FZ29"/>
<gene>
    <name evidence="2" type="ORF">JMN32_14255</name>
</gene>
<dbReference type="EMBL" id="JAEUGD010000043">
    <property type="protein sequence ID" value="MBL6447477.1"/>
    <property type="molecule type" value="Genomic_DNA"/>
</dbReference>
<reference evidence="2" key="1">
    <citation type="submission" date="2021-01" db="EMBL/GenBank/DDBJ databases">
        <title>Fulvivirga kasyanovii gen. nov., sp nov., a novel member of the phylum Bacteroidetes isolated from seawater in a mussel farm.</title>
        <authorList>
            <person name="Zhao L.-H."/>
            <person name="Wang Z.-J."/>
        </authorList>
    </citation>
    <scope>NUCLEOTIDE SEQUENCE</scope>
    <source>
        <strain evidence="2">29W222</strain>
    </source>
</reference>
<feature type="transmembrane region" description="Helical" evidence="1">
    <location>
        <begin position="53"/>
        <end position="72"/>
    </location>
</feature>
<keyword evidence="1" id="KW-0812">Transmembrane</keyword>
<evidence type="ECO:0000256" key="1">
    <source>
        <dbReference type="SAM" id="Phobius"/>
    </source>
</evidence>
<comment type="caution">
    <text evidence="2">The sequence shown here is derived from an EMBL/GenBank/DDBJ whole genome shotgun (WGS) entry which is preliminary data.</text>
</comment>
<dbReference type="RefSeq" id="WP_202857014.1">
    <property type="nucleotide sequence ID" value="NZ_JAEUGD010000043.1"/>
</dbReference>
<keyword evidence="1" id="KW-0472">Membrane</keyword>
<accession>A0A937FZ29</accession>
<dbReference type="Proteomes" id="UP000614216">
    <property type="component" value="Unassembled WGS sequence"/>
</dbReference>
<organism evidence="2 3">
    <name type="scientific">Fulvivirga marina</name>
    <dbReference type="NCBI Taxonomy" id="2494733"/>
    <lineage>
        <taxon>Bacteria</taxon>
        <taxon>Pseudomonadati</taxon>
        <taxon>Bacteroidota</taxon>
        <taxon>Cytophagia</taxon>
        <taxon>Cytophagales</taxon>
        <taxon>Fulvivirgaceae</taxon>
        <taxon>Fulvivirga</taxon>
    </lineage>
</organism>
<feature type="transmembrane region" description="Helical" evidence="1">
    <location>
        <begin position="12"/>
        <end position="33"/>
    </location>
</feature>